<dbReference type="EMBL" id="PDCJ01000006">
    <property type="protein sequence ID" value="PEG29011.1"/>
    <property type="molecule type" value="Genomic_DNA"/>
</dbReference>
<proteinExistence type="predicted"/>
<dbReference type="AlphaFoldDB" id="A0A2A7MCE0"/>
<comment type="caution">
    <text evidence="1">The sequence shown here is derived from an EMBL/GenBank/DDBJ whole genome shotgun (WGS) entry which is preliminary data.</text>
</comment>
<name>A0A2A7MCE0_9CLOT</name>
<keyword evidence="2" id="KW-1185">Reference proteome</keyword>
<dbReference type="Pfam" id="PF14879">
    <property type="entry name" value="DUF4489"/>
    <property type="match status" value="1"/>
</dbReference>
<protein>
    <submittedName>
        <fullName evidence="1">DUF4489 domain-containing protein</fullName>
    </submittedName>
</protein>
<dbReference type="RefSeq" id="WP_058293198.1">
    <property type="nucleotide sequence ID" value="NZ_CAMRXB010000022.1"/>
</dbReference>
<dbReference type="Proteomes" id="UP000220840">
    <property type="component" value="Unassembled WGS sequence"/>
</dbReference>
<accession>A0A2A7MCE0</accession>
<organism evidence="1 2">
    <name type="scientific">Clostridium neonatale</name>
    <dbReference type="NCBI Taxonomy" id="137838"/>
    <lineage>
        <taxon>Bacteria</taxon>
        <taxon>Bacillati</taxon>
        <taxon>Bacillota</taxon>
        <taxon>Clostridia</taxon>
        <taxon>Eubacteriales</taxon>
        <taxon>Clostridiaceae</taxon>
        <taxon>Clostridium</taxon>
    </lineage>
</organism>
<evidence type="ECO:0000313" key="1">
    <source>
        <dbReference type="EMBL" id="PEG29011.1"/>
    </source>
</evidence>
<dbReference type="InterPro" id="IPR027972">
    <property type="entry name" value="DUF4489"/>
</dbReference>
<reference evidence="1 2" key="1">
    <citation type="submission" date="2017-10" db="EMBL/GenBank/DDBJ databases">
        <title>Effective Description of Clostridium neonatale sp. nov. linked to necrotizing enterocolitis in neonates and a clarification of species assignable to the genus Clostridium (Prazmowski 1880) emend. Lawson and Rainey 2016.</title>
        <authorList>
            <person name="Bernard K."/>
            <person name="Burdz T."/>
            <person name="Wiebe D."/>
            <person name="Balcewich B."/>
            <person name="Alfa M."/>
            <person name="Bernier A.-M."/>
        </authorList>
    </citation>
    <scope>NUCLEOTIDE SEQUENCE [LARGE SCALE GENOMIC DNA]</scope>
    <source>
        <strain evidence="1 2">LCDC99A005</strain>
    </source>
</reference>
<dbReference type="STRING" id="137838.GCA_001458595_00190"/>
<gene>
    <name evidence="1" type="ORF">CQ394_20400</name>
</gene>
<sequence length="190" mass="19814">MNLISEDERLDDCRGERRRGRRNSCNCSTTSSRDFTTTSSRECCSTEGGKSILRCGCANAGPFPILGTQGLIPSLPIPVGSVTIDTCNLCKPSVLITANLLINTPAALLSSLTFRIVKCVDGCSQSVGGSFTFSDAIEALSSSSFTFSFCDCSSCNGCVTYSVEVTSATLLQAGTTVGGTISALAVENLC</sequence>
<dbReference type="OrthoDB" id="1912442at2"/>
<evidence type="ECO:0000313" key="2">
    <source>
        <dbReference type="Proteomes" id="UP000220840"/>
    </source>
</evidence>